<evidence type="ECO:0000313" key="2">
    <source>
        <dbReference type="Proteomes" id="UP000635885"/>
    </source>
</evidence>
<dbReference type="InterPro" id="IPR029052">
    <property type="entry name" value="Metallo-depent_PP-like"/>
</dbReference>
<sequence>MDGHKSQLRVVHTADLNGMYANDDQIGGLNALGEYLNKLESSPLFLDAGNFLNPQKSLEENLKFAKDLVKKGVQIVSLGKSEMSFSAADLSYIISESGLKVIGNNLESKGLIVGKTYYTKAIVKFGKYRLGILPTQDLTLSALNRKGLEMKILDQCDTLIGLGGLPTNFSNSKISSLGAKEHEIKHYLLNASDKIGVGSQIILSSSGKEIWISNPSEKAKLVSSFAYSMDKDYQINNISNLSFVPGNIPRVKMFAILSGNYSTNQV</sequence>
<protein>
    <submittedName>
        <fullName evidence="1">Uncharacterized protein</fullName>
    </submittedName>
</protein>
<name>A0ABQ1N1P7_9BACT</name>
<organism evidence="1 2">
    <name type="scientific">Belliella aquatica</name>
    <dbReference type="NCBI Taxonomy" id="1323734"/>
    <lineage>
        <taxon>Bacteria</taxon>
        <taxon>Pseudomonadati</taxon>
        <taxon>Bacteroidota</taxon>
        <taxon>Cytophagia</taxon>
        <taxon>Cytophagales</taxon>
        <taxon>Cyclobacteriaceae</taxon>
        <taxon>Belliella</taxon>
    </lineage>
</organism>
<keyword evidence="2" id="KW-1185">Reference proteome</keyword>
<gene>
    <name evidence="1" type="ORF">GCM10010993_29720</name>
</gene>
<dbReference type="EMBL" id="BMFD01000013">
    <property type="protein sequence ID" value="GGC49300.1"/>
    <property type="molecule type" value="Genomic_DNA"/>
</dbReference>
<reference evidence="2" key="1">
    <citation type="journal article" date="2019" name="Int. J. Syst. Evol. Microbiol.">
        <title>The Global Catalogue of Microorganisms (GCM) 10K type strain sequencing project: providing services to taxonomists for standard genome sequencing and annotation.</title>
        <authorList>
            <consortium name="The Broad Institute Genomics Platform"/>
            <consortium name="The Broad Institute Genome Sequencing Center for Infectious Disease"/>
            <person name="Wu L."/>
            <person name="Ma J."/>
        </authorList>
    </citation>
    <scope>NUCLEOTIDE SEQUENCE [LARGE SCALE GENOMIC DNA]</scope>
    <source>
        <strain evidence="2">CGMCC 1.12479</strain>
    </source>
</reference>
<dbReference type="SUPFAM" id="SSF56300">
    <property type="entry name" value="Metallo-dependent phosphatases"/>
    <property type="match status" value="1"/>
</dbReference>
<dbReference type="Gene3D" id="3.60.21.10">
    <property type="match status" value="1"/>
</dbReference>
<accession>A0ABQ1N1P7</accession>
<dbReference type="Proteomes" id="UP000635885">
    <property type="component" value="Unassembled WGS sequence"/>
</dbReference>
<proteinExistence type="predicted"/>
<evidence type="ECO:0000313" key="1">
    <source>
        <dbReference type="EMBL" id="GGC49300.1"/>
    </source>
</evidence>
<comment type="caution">
    <text evidence="1">The sequence shown here is derived from an EMBL/GenBank/DDBJ whole genome shotgun (WGS) entry which is preliminary data.</text>
</comment>